<reference evidence="3" key="1">
    <citation type="journal article" date="2020" name="mSystems">
        <title>Genome- and Community-Level Interaction Insights into Carbon Utilization and Element Cycling Functions of Hydrothermarchaeota in Hydrothermal Sediment.</title>
        <authorList>
            <person name="Zhou Z."/>
            <person name="Liu Y."/>
            <person name="Xu W."/>
            <person name="Pan J."/>
            <person name="Luo Z.H."/>
            <person name="Li M."/>
        </authorList>
    </citation>
    <scope>NUCLEOTIDE SEQUENCE [LARGE SCALE GENOMIC DNA]</scope>
    <source>
        <strain evidence="3">HyVt-113</strain>
    </source>
</reference>
<name>A0A7V0IAE4_DESA2</name>
<dbReference type="InterPro" id="IPR038157">
    <property type="entry name" value="FeoA_core_dom"/>
</dbReference>
<proteinExistence type="predicted"/>
<keyword evidence="1" id="KW-0408">Iron</keyword>
<dbReference type="PANTHER" id="PTHR42954:SF2">
    <property type="entry name" value="FE(2+) TRANSPORT PROTEIN A"/>
    <property type="match status" value="1"/>
</dbReference>
<dbReference type="InterPro" id="IPR052713">
    <property type="entry name" value="FeoA"/>
</dbReference>
<accession>A0A7V0IAE4</accession>
<protein>
    <submittedName>
        <fullName evidence="3">Iron transporter FeoA</fullName>
    </submittedName>
</protein>
<dbReference type="Proteomes" id="UP000885706">
    <property type="component" value="Unassembled WGS sequence"/>
</dbReference>
<dbReference type="Gene3D" id="2.30.30.90">
    <property type="match status" value="1"/>
</dbReference>
<gene>
    <name evidence="3" type="ORF">ENF30_02530</name>
</gene>
<dbReference type="InterPro" id="IPR008988">
    <property type="entry name" value="Transcriptional_repressor_C"/>
</dbReference>
<dbReference type="SUPFAM" id="SSF50037">
    <property type="entry name" value="C-terminal domain of transcriptional repressors"/>
    <property type="match status" value="1"/>
</dbReference>
<dbReference type="InterPro" id="IPR007167">
    <property type="entry name" value="Fe-transptr_FeoA-like"/>
</dbReference>
<dbReference type="SMART" id="SM00899">
    <property type="entry name" value="FeoA"/>
    <property type="match status" value="1"/>
</dbReference>
<dbReference type="Pfam" id="PF04023">
    <property type="entry name" value="FeoA"/>
    <property type="match status" value="1"/>
</dbReference>
<sequence length="74" mass="8321">MILTALKKGEKAKIIRVKGDINLKQRLLRMGMVPGEIIEVKRVAPLGDPIDIVIKGYHLSLRKEETNCIEVEVV</sequence>
<dbReference type="GO" id="GO:0046914">
    <property type="term" value="F:transition metal ion binding"/>
    <property type="evidence" value="ECO:0007669"/>
    <property type="project" value="InterPro"/>
</dbReference>
<evidence type="ECO:0000259" key="2">
    <source>
        <dbReference type="SMART" id="SM00899"/>
    </source>
</evidence>
<comment type="caution">
    <text evidence="3">The sequence shown here is derived from an EMBL/GenBank/DDBJ whole genome shotgun (WGS) entry which is preliminary data.</text>
</comment>
<feature type="domain" description="Ferrous iron transporter FeoA-like" evidence="2">
    <location>
        <begin position="1"/>
        <end position="73"/>
    </location>
</feature>
<dbReference type="AlphaFoldDB" id="A0A7V0IAE4"/>
<evidence type="ECO:0000313" key="3">
    <source>
        <dbReference type="EMBL" id="HDD35658.1"/>
    </source>
</evidence>
<dbReference type="PANTHER" id="PTHR42954">
    <property type="entry name" value="FE(2+) TRANSPORT PROTEIN A"/>
    <property type="match status" value="1"/>
</dbReference>
<evidence type="ECO:0000256" key="1">
    <source>
        <dbReference type="ARBA" id="ARBA00023004"/>
    </source>
</evidence>
<dbReference type="EMBL" id="DQWQ01000110">
    <property type="protein sequence ID" value="HDD35658.1"/>
    <property type="molecule type" value="Genomic_DNA"/>
</dbReference>
<organism evidence="3">
    <name type="scientific">Desulfofervidus auxilii</name>
    <dbReference type="NCBI Taxonomy" id="1621989"/>
    <lineage>
        <taxon>Bacteria</taxon>
        <taxon>Pseudomonadati</taxon>
        <taxon>Thermodesulfobacteriota</taxon>
        <taxon>Candidatus Desulfofervidia</taxon>
        <taxon>Candidatus Desulfofervidales</taxon>
        <taxon>Candidatus Desulfofervidaceae</taxon>
        <taxon>Candidatus Desulfofervidus</taxon>
    </lineage>
</organism>